<dbReference type="SUPFAM" id="SSF48498">
    <property type="entry name" value="Tetracyclin repressor-like, C-terminal domain"/>
    <property type="match status" value="1"/>
</dbReference>
<dbReference type="PANTHER" id="PTHR30055:SF234">
    <property type="entry name" value="HTH-TYPE TRANSCRIPTIONAL REGULATOR BETI"/>
    <property type="match status" value="1"/>
</dbReference>
<dbReference type="PRINTS" id="PR00455">
    <property type="entry name" value="HTHTETR"/>
</dbReference>
<evidence type="ECO:0000259" key="5">
    <source>
        <dbReference type="PROSITE" id="PS50977"/>
    </source>
</evidence>
<dbReference type="SUPFAM" id="SSF46689">
    <property type="entry name" value="Homeodomain-like"/>
    <property type="match status" value="1"/>
</dbReference>
<dbReference type="InterPro" id="IPR001647">
    <property type="entry name" value="HTH_TetR"/>
</dbReference>
<dbReference type="Pfam" id="PF17937">
    <property type="entry name" value="TetR_C_28"/>
    <property type="match status" value="1"/>
</dbReference>
<dbReference type="PROSITE" id="PS50977">
    <property type="entry name" value="HTH_TETR_2"/>
    <property type="match status" value="1"/>
</dbReference>
<keyword evidence="7" id="KW-1185">Reference proteome</keyword>
<proteinExistence type="predicted"/>
<reference evidence="7" key="1">
    <citation type="submission" date="2015-11" db="EMBL/GenBank/DDBJ databases">
        <authorList>
            <person name="Dugat-Bony E."/>
        </authorList>
    </citation>
    <scope>NUCLEOTIDE SEQUENCE [LARGE SCALE GENOMIC DNA]</scope>
    <source>
        <strain evidence="7">Mu292</strain>
    </source>
</reference>
<dbReference type="OrthoDB" id="9806334at2"/>
<dbReference type="Gene3D" id="1.10.357.10">
    <property type="entry name" value="Tetracycline Repressor, domain 2"/>
    <property type="match status" value="1"/>
</dbReference>
<organism evidence="6 7">
    <name type="scientific">Corynebacterium variabile</name>
    <dbReference type="NCBI Taxonomy" id="1727"/>
    <lineage>
        <taxon>Bacteria</taxon>
        <taxon>Bacillati</taxon>
        <taxon>Actinomycetota</taxon>
        <taxon>Actinomycetes</taxon>
        <taxon>Mycobacteriales</taxon>
        <taxon>Corynebacteriaceae</taxon>
        <taxon>Corynebacterium</taxon>
    </lineage>
</organism>
<dbReference type="PANTHER" id="PTHR30055">
    <property type="entry name" value="HTH-TYPE TRANSCRIPTIONAL REGULATOR RUTR"/>
    <property type="match status" value="1"/>
</dbReference>
<dbReference type="InterPro" id="IPR009057">
    <property type="entry name" value="Homeodomain-like_sf"/>
</dbReference>
<feature type="DNA-binding region" description="H-T-H motif" evidence="4">
    <location>
        <begin position="26"/>
        <end position="45"/>
    </location>
</feature>
<evidence type="ECO:0000256" key="3">
    <source>
        <dbReference type="ARBA" id="ARBA00023163"/>
    </source>
</evidence>
<gene>
    <name evidence="6" type="ORF">CVAR292_00325</name>
</gene>
<keyword evidence="3" id="KW-0804">Transcription</keyword>
<evidence type="ECO:0000256" key="4">
    <source>
        <dbReference type="PROSITE-ProRule" id="PRU00335"/>
    </source>
</evidence>
<keyword evidence="2 4" id="KW-0238">DNA-binding</keyword>
<keyword evidence="1" id="KW-0805">Transcription regulation</keyword>
<dbReference type="Proteomes" id="UP000182498">
    <property type="component" value="Unassembled WGS sequence"/>
</dbReference>
<evidence type="ECO:0000256" key="2">
    <source>
        <dbReference type="ARBA" id="ARBA00023125"/>
    </source>
</evidence>
<dbReference type="InterPro" id="IPR041479">
    <property type="entry name" value="TetR_CgmR_C"/>
</dbReference>
<protein>
    <submittedName>
        <fullName evidence="6">Transcriptional regulator, TetR family</fullName>
    </submittedName>
</protein>
<evidence type="ECO:0000256" key="1">
    <source>
        <dbReference type="ARBA" id="ARBA00023015"/>
    </source>
</evidence>
<feature type="domain" description="HTH tetR-type" evidence="5">
    <location>
        <begin position="3"/>
        <end position="63"/>
    </location>
</feature>
<accession>A0A110BGC6</accession>
<evidence type="ECO:0000313" key="7">
    <source>
        <dbReference type="Proteomes" id="UP000182498"/>
    </source>
</evidence>
<dbReference type="GO" id="GO:0003700">
    <property type="term" value="F:DNA-binding transcription factor activity"/>
    <property type="evidence" value="ECO:0007669"/>
    <property type="project" value="TreeGrafter"/>
</dbReference>
<name>A0A110BGC6_9CORY</name>
<dbReference type="Pfam" id="PF00440">
    <property type="entry name" value="TetR_N"/>
    <property type="match status" value="1"/>
</dbReference>
<dbReference type="InterPro" id="IPR050109">
    <property type="entry name" value="HTH-type_TetR-like_transc_reg"/>
</dbReference>
<evidence type="ECO:0000313" key="6">
    <source>
        <dbReference type="EMBL" id="CUU65016.1"/>
    </source>
</evidence>
<dbReference type="AlphaFoldDB" id="A0A110BGC6"/>
<dbReference type="GO" id="GO:0000976">
    <property type="term" value="F:transcription cis-regulatory region binding"/>
    <property type="evidence" value="ECO:0007669"/>
    <property type="project" value="TreeGrafter"/>
</dbReference>
<dbReference type="RefSeq" id="WP_073883416.1">
    <property type="nucleotide sequence ID" value="NZ_DAMBUN010000004.1"/>
</dbReference>
<sequence length="180" mass="19580">MRTSKRDLILDTAVGLIGDAGLDAVTYESLADAAGFSKSGIVYHFPSRRDLLVGIHRYLAAEWEQDLVAAAGGPAEEVDAATRLRAVVTTMSHSATRAELLVQLDVVSDPEFAEIWDEVDKRWMPSTAELTADGEDGELARMAYLVQIAADGLWVHDHVHRTLTKAQREALTATLLGLIP</sequence>
<dbReference type="EMBL" id="FAUH01000002">
    <property type="protein sequence ID" value="CUU65016.1"/>
    <property type="molecule type" value="Genomic_DNA"/>
</dbReference>
<dbReference type="InterPro" id="IPR036271">
    <property type="entry name" value="Tet_transcr_reg_TetR-rel_C_sf"/>
</dbReference>